<comment type="caution">
    <text evidence="4">The sequence shown here is derived from an EMBL/GenBank/DDBJ whole genome shotgun (WGS) entry which is preliminary data.</text>
</comment>
<evidence type="ECO:0000256" key="2">
    <source>
        <dbReference type="SAM" id="MobiDB-lite"/>
    </source>
</evidence>
<feature type="compositionally biased region" description="Low complexity" evidence="2">
    <location>
        <begin position="95"/>
        <end position="114"/>
    </location>
</feature>
<dbReference type="EMBL" id="JROU02000948">
    <property type="protein sequence ID" value="OEH77870.1"/>
    <property type="molecule type" value="Genomic_DNA"/>
</dbReference>
<dbReference type="Proteomes" id="UP000095192">
    <property type="component" value="Unassembled WGS sequence"/>
</dbReference>
<name>A0A1D3D345_9EIME</name>
<keyword evidence="1" id="KW-0175">Coiled coil</keyword>
<sequence length="374" mass="40659">MQVSDDILTLNEATVSPGTMSALDHDPVIPPSQALTDTTATAYVFKRPLRRIFQNRKYAPSYIFSAVEAIAGVAALAYLIATCFKQRNSAPLPVETLSGPGGSSEPSLSTGGETPESQPATSTQYLLRPPAALENQIEVLNPTLEEKACLSSGEIESIEEAREKFQEQLADLQSLGKEVEALRELLIDQERGLEAAREVGGGVGLDVLDLVELRLQQQKGELQKKENDLEAKQSQVDSLKWSYKQEADALVLRANALSDGRRLTPKAASALTARDAVSGRQPQQAPLTEKAILYINVLVGEALAKARIIQNVLTTQIFLSQPRENEALECLSQLRALSMQLRYLKLDAEVASVNHAAKTLSGALVRAKTKDEMQ</sequence>
<feature type="region of interest" description="Disordered" evidence="2">
    <location>
        <begin position="93"/>
        <end position="123"/>
    </location>
</feature>
<proteinExistence type="predicted"/>
<accession>A0A1D3D345</accession>
<dbReference type="VEuPathDB" id="ToxoDB:cyc_01589"/>
<gene>
    <name evidence="4" type="ORF">cyc_01589</name>
</gene>
<keyword evidence="5" id="KW-1185">Reference proteome</keyword>
<evidence type="ECO:0000256" key="1">
    <source>
        <dbReference type="SAM" id="Coils"/>
    </source>
</evidence>
<keyword evidence="3" id="KW-0472">Membrane</keyword>
<feature type="coiled-coil region" evidence="1">
    <location>
        <begin position="155"/>
        <end position="242"/>
    </location>
</feature>
<keyword evidence="3" id="KW-0812">Transmembrane</keyword>
<dbReference type="AlphaFoldDB" id="A0A1D3D345"/>
<feature type="transmembrane region" description="Helical" evidence="3">
    <location>
        <begin position="59"/>
        <end position="81"/>
    </location>
</feature>
<keyword evidence="3" id="KW-1133">Transmembrane helix</keyword>
<organism evidence="4 5">
    <name type="scientific">Cyclospora cayetanensis</name>
    <dbReference type="NCBI Taxonomy" id="88456"/>
    <lineage>
        <taxon>Eukaryota</taxon>
        <taxon>Sar</taxon>
        <taxon>Alveolata</taxon>
        <taxon>Apicomplexa</taxon>
        <taxon>Conoidasida</taxon>
        <taxon>Coccidia</taxon>
        <taxon>Eucoccidiorida</taxon>
        <taxon>Eimeriorina</taxon>
        <taxon>Eimeriidae</taxon>
        <taxon>Cyclospora</taxon>
    </lineage>
</organism>
<evidence type="ECO:0000313" key="4">
    <source>
        <dbReference type="EMBL" id="OEH77870.1"/>
    </source>
</evidence>
<protein>
    <submittedName>
        <fullName evidence="4">Uncharacterized protein</fullName>
    </submittedName>
</protein>
<evidence type="ECO:0000256" key="3">
    <source>
        <dbReference type="SAM" id="Phobius"/>
    </source>
</evidence>
<reference evidence="4 5" key="1">
    <citation type="journal article" date="2016" name="BMC Genomics">
        <title>Comparative genomics reveals Cyclospora cayetanensis possesses coccidia-like metabolism and invasion components but unique surface antigens.</title>
        <authorList>
            <person name="Liu S."/>
            <person name="Wang L."/>
            <person name="Zheng H."/>
            <person name="Xu Z."/>
            <person name="Roellig D.M."/>
            <person name="Li N."/>
            <person name="Frace M.A."/>
            <person name="Tang K."/>
            <person name="Arrowood M.J."/>
            <person name="Moss D.M."/>
            <person name="Zhang L."/>
            <person name="Feng Y."/>
            <person name="Xiao L."/>
        </authorList>
    </citation>
    <scope>NUCLEOTIDE SEQUENCE [LARGE SCALE GENOMIC DNA]</scope>
    <source>
        <strain evidence="4 5">CHN_HEN01</strain>
    </source>
</reference>
<dbReference type="InParanoid" id="A0A1D3D345"/>
<evidence type="ECO:0000313" key="5">
    <source>
        <dbReference type="Proteomes" id="UP000095192"/>
    </source>
</evidence>